<organism evidence="2 3">
    <name type="scientific">Steinernema hermaphroditum</name>
    <dbReference type="NCBI Taxonomy" id="289476"/>
    <lineage>
        <taxon>Eukaryota</taxon>
        <taxon>Metazoa</taxon>
        <taxon>Ecdysozoa</taxon>
        <taxon>Nematoda</taxon>
        <taxon>Chromadorea</taxon>
        <taxon>Rhabditida</taxon>
        <taxon>Tylenchina</taxon>
        <taxon>Panagrolaimomorpha</taxon>
        <taxon>Strongyloidoidea</taxon>
        <taxon>Steinernematidae</taxon>
        <taxon>Steinernema</taxon>
    </lineage>
</organism>
<feature type="signal peptide" evidence="1">
    <location>
        <begin position="1"/>
        <end position="20"/>
    </location>
</feature>
<dbReference type="Proteomes" id="UP001175271">
    <property type="component" value="Unassembled WGS sequence"/>
</dbReference>
<comment type="caution">
    <text evidence="2">The sequence shown here is derived from an EMBL/GenBank/DDBJ whole genome shotgun (WGS) entry which is preliminary data.</text>
</comment>
<protein>
    <recommendedName>
        <fullName evidence="4">VWFA domain-containing protein</fullName>
    </recommendedName>
</protein>
<evidence type="ECO:0000313" key="2">
    <source>
        <dbReference type="EMBL" id="KAK0426704.1"/>
    </source>
</evidence>
<dbReference type="EMBL" id="JAUCMV010000001">
    <property type="protein sequence ID" value="KAK0426704.1"/>
    <property type="molecule type" value="Genomic_DNA"/>
</dbReference>
<sequence length="384" mass="43378">MTSPFALIYIGLFLATSCTATSSPLLLEIPLHDFSEALYVNKKLEFDNLILPALLNFNETLSSLADHQNSSVEIKILKAICEQHNPAVLLQKIDEHFLNTGDDSFVDLKLTQANYRYQDYKDFQGELLDAAEQLLSAEIACKSYLKGGVSGQQDEKRAKTYFDNIVGKLKKGMKEQKDNYWPNHIHRDAQRGLTNSIQMGTTLQEAAENVFRSINDLNGDEERNLNFAIVMYTRSTNSTQWSEPVAFQAGTDASNVVSFEVDDNRNAHVYRSQSLEETFNAINQNRVKFFGDVSQVLSDFLESSCLPDATKVTSLYSEAFQRVSSLHPYPFLFMVAKCVRNDPNWVALDQENFNGAAFTFDFSAKMCSDPESRLPVFFNVFVAF</sequence>
<evidence type="ECO:0000256" key="1">
    <source>
        <dbReference type="SAM" id="SignalP"/>
    </source>
</evidence>
<evidence type="ECO:0008006" key="4">
    <source>
        <dbReference type="Google" id="ProtNLM"/>
    </source>
</evidence>
<evidence type="ECO:0000313" key="3">
    <source>
        <dbReference type="Proteomes" id="UP001175271"/>
    </source>
</evidence>
<name>A0AA39INK1_9BILA</name>
<feature type="chain" id="PRO_5041330808" description="VWFA domain-containing protein" evidence="1">
    <location>
        <begin position="21"/>
        <end position="384"/>
    </location>
</feature>
<accession>A0AA39INK1</accession>
<dbReference type="AlphaFoldDB" id="A0AA39INK1"/>
<gene>
    <name evidence="2" type="ORF">QR680_009858</name>
</gene>
<keyword evidence="3" id="KW-1185">Reference proteome</keyword>
<keyword evidence="1" id="KW-0732">Signal</keyword>
<proteinExistence type="predicted"/>
<reference evidence="2" key="1">
    <citation type="submission" date="2023-06" db="EMBL/GenBank/DDBJ databases">
        <title>Genomic analysis of the entomopathogenic nematode Steinernema hermaphroditum.</title>
        <authorList>
            <person name="Schwarz E.M."/>
            <person name="Heppert J.K."/>
            <person name="Baniya A."/>
            <person name="Schwartz H.T."/>
            <person name="Tan C.-H."/>
            <person name="Antoshechkin I."/>
            <person name="Sternberg P.W."/>
            <person name="Goodrich-Blair H."/>
            <person name="Dillman A.R."/>
        </authorList>
    </citation>
    <scope>NUCLEOTIDE SEQUENCE</scope>
    <source>
        <strain evidence="2">PS9179</strain>
        <tissue evidence="2">Whole animal</tissue>
    </source>
</reference>